<dbReference type="OrthoDB" id="4247229at2"/>
<organism evidence="1 2">
    <name type="scientific">Streptomyces hainanensis</name>
    <dbReference type="NCBI Taxonomy" id="402648"/>
    <lineage>
        <taxon>Bacteria</taxon>
        <taxon>Bacillati</taxon>
        <taxon>Actinomycetota</taxon>
        <taxon>Actinomycetes</taxon>
        <taxon>Kitasatosporales</taxon>
        <taxon>Streptomycetaceae</taxon>
        <taxon>Streptomyces</taxon>
    </lineage>
</organism>
<dbReference type="Proteomes" id="UP000295345">
    <property type="component" value="Unassembled WGS sequence"/>
</dbReference>
<evidence type="ECO:0000313" key="2">
    <source>
        <dbReference type="Proteomes" id="UP000295345"/>
    </source>
</evidence>
<comment type="caution">
    <text evidence="1">The sequence shown here is derived from an EMBL/GenBank/DDBJ whole genome shotgun (WGS) entry which is preliminary data.</text>
</comment>
<evidence type="ECO:0000313" key="1">
    <source>
        <dbReference type="EMBL" id="TDC70750.1"/>
    </source>
</evidence>
<gene>
    <name evidence="1" type="ORF">E1283_24365</name>
</gene>
<keyword evidence="2" id="KW-1185">Reference proteome</keyword>
<proteinExistence type="predicted"/>
<dbReference type="RefSeq" id="WP_132820281.1">
    <property type="nucleotide sequence ID" value="NZ_SMKI01000299.1"/>
</dbReference>
<dbReference type="PROSITE" id="PS51257">
    <property type="entry name" value="PROKAR_LIPOPROTEIN"/>
    <property type="match status" value="1"/>
</dbReference>
<protein>
    <submittedName>
        <fullName evidence="1">Uncharacterized protein</fullName>
    </submittedName>
</protein>
<dbReference type="AlphaFoldDB" id="A0A4R4T1W6"/>
<reference evidence="1 2" key="1">
    <citation type="submission" date="2019-03" db="EMBL/GenBank/DDBJ databases">
        <title>Draft genome sequences of novel Actinobacteria.</title>
        <authorList>
            <person name="Sahin N."/>
            <person name="Ay H."/>
            <person name="Saygin H."/>
        </authorList>
    </citation>
    <scope>NUCLEOTIDE SEQUENCE [LARGE SCALE GENOMIC DNA]</scope>
    <source>
        <strain evidence="1 2">DSM 41900</strain>
    </source>
</reference>
<sequence length="224" mass="23575">MNRGTGVRRKFGSLLCCVTVFVLFGCSGQDDPRSGPTDEATGRVIEDGMPAADVCDASLSPSAQESLVALAGDDVFTDRIDTRPPADLDEFVQRVMGPEAFSERFCQIYTATHWDNPLLAIEFLWFDEAPTPDASAPSDQRPYAAGEVAYYGDGGGVIAFPCSARGAATEEYLSAALSLSALVVAPDEDQLMDILNSVSRAVADGLGCLAESGLPEGAPERVAG</sequence>
<accession>A0A4R4T1W6</accession>
<name>A0A4R4T1W6_9ACTN</name>
<dbReference type="EMBL" id="SMKI01000299">
    <property type="protein sequence ID" value="TDC70750.1"/>
    <property type="molecule type" value="Genomic_DNA"/>
</dbReference>